<keyword evidence="9" id="KW-0004">4Fe-4S</keyword>
<dbReference type="SFLD" id="SFLDS00029">
    <property type="entry name" value="Radical_SAM"/>
    <property type="match status" value="2"/>
</dbReference>
<evidence type="ECO:0000259" key="18">
    <source>
        <dbReference type="PROSITE" id="PS51918"/>
    </source>
</evidence>
<evidence type="ECO:0000256" key="10">
    <source>
        <dbReference type="ARBA" id="ARBA00022679"/>
    </source>
</evidence>
<name>A0A318LWB2_9PSEU</name>
<keyword evidence="10" id="KW-0808">Transferase</keyword>
<dbReference type="InterPro" id="IPR045567">
    <property type="entry name" value="CofH/MnqC-like_C"/>
</dbReference>
<dbReference type="SMART" id="SM00729">
    <property type="entry name" value="Elp3"/>
    <property type="match status" value="1"/>
</dbReference>
<dbReference type="SFLD" id="SFLDF00294">
    <property type="entry name" value="7_8-didemethyl-8-hydroxy-5-dea"/>
    <property type="match status" value="1"/>
</dbReference>
<dbReference type="GO" id="GO:0044689">
    <property type="term" value="F:7,8-didemethyl-8-hydroxy-5-deazariboflavin synthase activity"/>
    <property type="evidence" value="ECO:0007669"/>
    <property type="project" value="UniProtKB-EC"/>
</dbReference>
<dbReference type="Pfam" id="PF04055">
    <property type="entry name" value="Radical_SAM"/>
    <property type="match status" value="2"/>
</dbReference>
<dbReference type="InterPro" id="IPR013785">
    <property type="entry name" value="Aldolase_TIM"/>
</dbReference>
<dbReference type="CDD" id="cd01335">
    <property type="entry name" value="Radical_SAM"/>
    <property type="match status" value="2"/>
</dbReference>
<dbReference type="SFLD" id="SFLDG01389">
    <property type="entry name" value="menaquinone_synthsis_involved"/>
    <property type="match status" value="1"/>
</dbReference>
<proteinExistence type="inferred from homology"/>
<dbReference type="AlphaFoldDB" id="A0A318LWB2"/>
<dbReference type="PROSITE" id="PS51918">
    <property type="entry name" value="RADICAL_SAM"/>
    <property type="match status" value="2"/>
</dbReference>
<evidence type="ECO:0000256" key="3">
    <source>
        <dbReference type="ARBA" id="ARBA00004712"/>
    </source>
</evidence>
<dbReference type="UniPathway" id="UPA00072"/>
<dbReference type="NCBIfam" id="TIGR03550">
    <property type="entry name" value="F420_cofG"/>
    <property type="match status" value="1"/>
</dbReference>
<keyword evidence="15" id="KW-0456">Lyase</keyword>
<dbReference type="GO" id="GO:0141093">
    <property type="term" value="F:5-amino-6-(D-ribitylamino)uracil--L-tyrosine 4-hydroxyphenyl transferase activity"/>
    <property type="evidence" value="ECO:0007669"/>
    <property type="project" value="UniProtKB-EC"/>
</dbReference>
<keyword evidence="14" id="KW-0411">Iron-sulfur</keyword>
<organism evidence="19 20">
    <name type="scientific">Prauserella flavalba</name>
    <dbReference type="NCBI Taxonomy" id="1477506"/>
    <lineage>
        <taxon>Bacteria</taxon>
        <taxon>Bacillati</taxon>
        <taxon>Actinomycetota</taxon>
        <taxon>Actinomycetes</taxon>
        <taxon>Pseudonocardiales</taxon>
        <taxon>Pseudonocardiaceae</taxon>
        <taxon>Prauserella</taxon>
    </lineage>
</organism>
<evidence type="ECO:0000256" key="5">
    <source>
        <dbReference type="ARBA" id="ARBA00010826"/>
    </source>
</evidence>
<evidence type="ECO:0000256" key="4">
    <source>
        <dbReference type="ARBA" id="ARBA00010051"/>
    </source>
</evidence>
<comment type="similarity">
    <text evidence="5">In the N-terminal section; belongs to the radical SAM superfamily. CofG family.</text>
</comment>
<comment type="pathway">
    <text evidence="3">Cofactor biosynthesis; coenzyme F0 biosynthesis.</text>
</comment>
<dbReference type="EC" id="4.3.1.32" evidence="6"/>
<keyword evidence="20" id="KW-1185">Reference proteome</keyword>
<gene>
    <name evidence="19" type="primary">fbiC</name>
    <name evidence="19" type="ORF">BA062_05645</name>
</gene>
<dbReference type="NCBIfam" id="NF006687">
    <property type="entry name" value="PRK09234.1"/>
    <property type="match status" value="1"/>
</dbReference>
<evidence type="ECO:0000256" key="14">
    <source>
        <dbReference type="ARBA" id="ARBA00023014"/>
    </source>
</evidence>
<evidence type="ECO:0000256" key="2">
    <source>
        <dbReference type="ARBA" id="ARBA00003692"/>
    </source>
</evidence>
<reference evidence="19 20" key="1">
    <citation type="submission" date="2016-07" db="EMBL/GenBank/DDBJ databases">
        <title>Draft genome sequence of Prauserella sp. YIM 121212, isolated from alkaline soil.</title>
        <authorList>
            <person name="Ruckert C."/>
            <person name="Albersmeier A."/>
            <person name="Jiang C.-L."/>
            <person name="Jiang Y."/>
            <person name="Kalinowski J."/>
            <person name="Schneider O."/>
            <person name="Winkler A."/>
            <person name="Zotchev S.B."/>
        </authorList>
    </citation>
    <scope>NUCLEOTIDE SEQUENCE [LARGE SCALE GENOMIC DNA]</scope>
    <source>
        <strain evidence="19 20">YIM 121212</strain>
    </source>
</reference>
<dbReference type="FunFam" id="3.20.20.70:FF:000134">
    <property type="entry name" value="7,8-didemethyl-8-hydroxy-5-deazariboflavin synthase"/>
    <property type="match status" value="1"/>
</dbReference>
<dbReference type="InterPro" id="IPR020050">
    <property type="entry name" value="FO_synthase_su2"/>
</dbReference>
<comment type="similarity">
    <text evidence="4">In the C-terminal section; belongs to the radical SAM superfamily. CofH family.</text>
</comment>
<dbReference type="InterPro" id="IPR007197">
    <property type="entry name" value="rSAM"/>
</dbReference>
<dbReference type="SFLD" id="SFLDG01064">
    <property type="entry name" value="F420__menaquinone_cofactor_bio"/>
    <property type="match status" value="2"/>
</dbReference>
<dbReference type="EC" id="2.5.1.147" evidence="7"/>
<evidence type="ECO:0000256" key="8">
    <source>
        <dbReference type="ARBA" id="ARBA00022220"/>
    </source>
</evidence>
<dbReference type="HAMAP" id="MF_01611">
    <property type="entry name" value="FO_synth_sub1"/>
    <property type="match status" value="1"/>
</dbReference>
<comment type="function">
    <text evidence="2">Catalyzes the radical-mediated synthesis of 7,8-didemethyl-8-hydroxy-5-deazariboflavin (FO) from 5-amino-6-(D-ribitylamino)uracil and L-tyrosine.</text>
</comment>
<dbReference type="EMBL" id="MASU01000002">
    <property type="protein sequence ID" value="PXY38071.1"/>
    <property type="molecule type" value="Genomic_DNA"/>
</dbReference>
<dbReference type="OrthoDB" id="9802027at2"/>
<comment type="cofactor">
    <cofactor evidence="1">
        <name>[4Fe-4S] cluster</name>
        <dbReference type="ChEBI" id="CHEBI:49883"/>
    </cofactor>
</comment>
<evidence type="ECO:0000256" key="9">
    <source>
        <dbReference type="ARBA" id="ARBA00022485"/>
    </source>
</evidence>
<evidence type="ECO:0000256" key="7">
    <source>
        <dbReference type="ARBA" id="ARBA00012289"/>
    </source>
</evidence>
<evidence type="ECO:0000256" key="6">
    <source>
        <dbReference type="ARBA" id="ARBA00012126"/>
    </source>
</evidence>
<comment type="caution">
    <text evidence="19">The sequence shown here is derived from an EMBL/GenBank/DDBJ whole genome shotgun (WGS) entry which is preliminary data.</text>
</comment>
<dbReference type="InterPro" id="IPR006638">
    <property type="entry name" value="Elp3/MiaA/NifB-like_rSAM"/>
</dbReference>
<dbReference type="NCBIfam" id="TIGR03551">
    <property type="entry name" value="F420_cofH"/>
    <property type="match status" value="1"/>
</dbReference>
<dbReference type="PANTHER" id="PTHR43076">
    <property type="entry name" value="FO SYNTHASE (COFH)"/>
    <property type="match status" value="1"/>
</dbReference>
<evidence type="ECO:0000256" key="13">
    <source>
        <dbReference type="ARBA" id="ARBA00023004"/>
    </source>
</evidence>
<evidence type="ECO:0000256" key="15">
    <source>
        <dbReference type="ARBA" id="ARBA00023239"/>
    </source>
</evidence>
<dbReference type="Proteomes" id="UP000247892">
    <property type="component" value="Unassembled WGS sequence"/>
</dbReference>
<dbReference type="RefSeq" id="WP_110334940.1">
    <property type="nucleotide sequence ID" value="NZ_MASU01000002.1"/>
</dbReference>
<dbReference type="InterPro" id="IPR058240">
    <property type="entry name" value="rSAM_sf"/>
</dbReference>
<keyword evidence="11" id="KW-0949">S-adenosyl-L-methionine</keyword>
<comment type="catalytic activity">
    <reaction evidence="17">
        <text>5-amino-5-(4-hydroxybenzyl)-6-(D-ribitylimino)-5,6-dihydrouracil + S-adenosyl-L-methionine = 7,8-didemethyl-8-hydroxy-5-deazariboflavin + 5'-deoxyadenosine + L-methionine + NH4(+) + H(+)</text>
        <dbReference type="Rhea" id="RHEA:55204"/>
        <dbReference type="ChEBI" id="CHEBI:15378"/>
        <dbReference type="ChEBI" id="CHEBI:17319"/>
        <dbReference type="ChEBI" id="CHEBI:28938"/>
        <dbReference type="ChEBI" id="CHEBI:57844"/>
        <dbReference type="ChEBI" id="CHEBI:59789"/>
        <dbReference type="ChEBI" id="CHEBI:59904"/>
        <dbReference type="ChEBI" id="CHEBI:85936"/>
        <dbReference type="EC" id="4.3.1.32"/>
    </reaction>
</comment>
<dbReference type="SFLD" id="SFLDG01388">
    <property type="entry name" value="7_8-didemethyl-8-hydroxy-5-dea"/>
    <property type="match status" value="2"/>
</dbReference>
<dbReference type="HAMAP" id="MF_01612">
    <property type="entry name" value="FO_synth_sub2"/>
    <property type="match status" value="1"/>
</dbReference>
<dbReference type="PANTHER" id="PTHR43076:SF1">
    <property type="entry name" value="LIPOYL SYNTHASE 2"/>
    <property type="match status" value="1"/>
</dbReference>
<dbReference type="SFLD" id="SFLDF00343">
    <property type="entry name" value="aminofutalosine_synthase_(mqnE"/>
    <property type="match status" value="1"/>
</dbReference>
<dbReference type="SFLD" id="SFLDF00293">
    <property type="entry name" value="((2_3_4_5-tetrahydroxypentyl)a"/>
    <property type="match status" value="1"/>
</dbReference>
<keyword evidence="12" id="KW-0479">Metal-binding</keyword>
<keyword evidence="13" id="KW-0408">Iron</keyword>
<comment type="catalytic activity">
    <reaction evidence="16">
        <text>5-amino-6-(D-ribitylamino)uracil + L-tyrosine + S-adenosyl-L-methionine = 5-amino-5-(4-hydroxybenzyl)-6-(D-ribitylimino)-5,6-dihydrouracil + 2-iminoacetate + 5'-deoxyadenosine + L-methionine + H(+)</text>
        <dbReference type="Rhea" id="RHEA:55200"/>
        <dbReference type="ChEBI" id="CHEBI:15378"/>
        <dbReference type="ChEBI" id="CHEBI:15934"/>
        <dbReference type="ChEBI" id="CHEBI:17319"/>
        <dbReference type="ChEBI" id="CHEBI:57844"/>
        <dbReference type="ChEBI" id="CHEBI:58315"/>
        <dbReference type="ChEBI" id="CHEBI:59789"/>
        <dbReference type="ChEBI" id="CHEBI:77846"/>
        <dbReference type="ChEBI" id="CHEBI:85936"/>
        <dbReference type="EC" id="2.5.1.147"/>
    </reaction>
</comment>
<dbReference type="InterPro" id="IPR019939">
    <property type="entry name" value="CofG_family"/>
</dbReference>
<dbReference type="NCBIfam" id="NF004884">
    <property type="entry name" value="PRK06245.1"/>
    <property type="match status" value="1"/>
</dbReference>
<protein>
    <recommendedName>
        <fullName evidence="8">FO synthase</fullName>
        <ecNumber evidence="7">2.5.1.147</ecNumber>
        <ecNumber evidence="6">4.3.1.32</ecNumber>
    </recommendedName>
</protein>
<dbReference type="GO" id="GO:0046872">
    <property type="term" value="F:metal ion binding"/>
    <property type="evidence" value="ECO:0007669"/>
    <property type="project" value="UniProtKB-KW"/>
</dbReference>
<evidence type="ECO:0000256" key="16">
    <source>
        <dbReference type="ARBA" id="ARBA00048468"/>
    </source>
</evidence>
<feature type="domain" description="Radical SAM core" evidence="18">
    <location>
        <begin position="528"/>
        <end position="764"/>
    </location>
</feature>
<evidence type="ECO:0000313" key="20">
    <source>
        <dbReference type="Proteomes" id="UP000247892"/>
    </source>
</evidence>
<accession>A0A318LWB2</accession>
<dbReference type="SUPFAM" id="SSF102114">
    <property type="entry name" value="Radical SAM enzymes"/>
    <property type="match status" value="2"/>
</dbReference>
<evidence type="ECO:0000256" key="17">
    <source>
        <dbReference type="ARBA" id="ARBA00048974"/>
    </source>
</evidence>
<dbReference type="GO" id="GO:0051539">
    <property type="term" value="F:4 iron, 4 sulfur cluster binding"/>
    <property type="evidence" value="ECO:0007669"/>
    <property type="project" value="UniProtKB-KW"/>
</dbReference>
<dbReference type="InterPro" id="IPR019940">
    <property type="entry name" value="CofH_family"/>
</dbReference>
<evidence type="ECO:0000256" key="11">
    <source>
        <dbReference type="ARBA" id="ARBA00022691"/>
    </source>
</evidence>
<dbReference type="Pfam" id="PF19288">
    <property type="entry name" value="CofH_C"/>
    <property type="match status" value="1"/>
</dbReference>
<evidence type="ECO:0000256" key="1">
    <source>
        <dbReference type="ARBA" id="ARBA00001966"/>
    </source>
</evidence>
<sequence length="842" mass="91746">MPEPVSIAPPEPSPSSSALRRALKRATDGVALDVTESAVLLHARGEDLESLLTAASRVRDAHLADQGRSGIVTYSRKVFIPLTRLCRDRCHYCTFVTVPGKLHSLYLERDEVLEIARAGAAAGCKEALFTLGDRPEDRWPEARRWLDERGYDSTVDYVRACAIAVLEETGLLPHLNPGVLSWEELQRLKPVAPSMGMMLETTAERLWSEKGMPHYGSPDKEPAVRLRVLDDAGRVGVPFTTGILVGIGETLTERAESLHAIRQRARQYRNIQEIIVQNFRAKPDTAMRAAPDADLQELAATIAVARLLMPPGVSVQAPPNLVGDEHALVLRAGIDDWGGVSPVTPDHVNPERPWPQIDELAGWTRQAGFTLRERLTVYPKYVRSAEKWIDVRLHPHVTALATDDGLGDPGAVVEGRGWQEPDGGLDTVGRADLHTAIDTEGRTADRRGDFDSVYGDWDILREQVPTSPRRLDTDVREGLRLAADYPGALLEQAHTAAAMALLTAEGSALETLTRLADELRADVVGDDITYVVNRNINFSNVCYVGCRFCAFAQRERDADAYRLSTAEVATRAVEAAQAGATEVCMQGGIDPKLPISYYADIVRAIKAAVPDMHVHAFSPMEIVSAASKAGVSVHEWLTELRDAGLGSIPGTAAEILDDDVRWVLTKGKLPAQTWIDVVTTAHRLGIQSSSTMMYGHVDHPGHWLGHLRVLARIADDTGGFTEFVGLPFVHTNAPIYLAGVARPGPTVRDNRAVHAFARLALHGRIDNVQCSWVKLGDEGTAQILRGGANDIGGTLMEETISRMAGSEHGSSRTVAELDHLAVLAGRPSRQRTTTYGRSLLPS</sequence>
<dbReference type="InterPro" id="IPR034405">
    <property type="entry name" value="F420"/>
</dbReference>
<evidence type="ECO:0000256" key="12">
    <source>
        <dbReference type="ARBA" id="ARBA00022723"/>
    </source>
</evidence>
<dbReference type="Gene3D" id="3.20.20.70">
    <property type="entry name" value="Aldolase class I"/>
    <property type="match status" value="2"/>
</dbReference>
<evidence type="ECO:0000313" key="19">
    <source>
        <dbReference type="EMBL" id="PXY38071.1"/>
    </source>
</evidence>
<feature type="domain" description="Radical SAM core" evidence="18">
    <location>
        <begin position="72"/>
        <end position="318"/>
    </location>
</feature>
<dbReference type="NCBIfam" id="TIGR00423">
    <property type="entry name" value="CofH family radical SAM protein"/>
    <property type="match status" value="1"/>
</dbReference>